<name>A0A6P2BP27_9ACTN</name>
<organism evidence="3 4">
    <name type="scientific">Trebonia kvetii</name>
    <dbReference type="NCBI Taxonomy" id="2480626"/>
    <lineage>
        <taxon>Bacteria</taxon>
        <taxon>Bacillati</taxon>
        <taxon>Actinomycetota</taxon>
        <taxon>Actinomycetes</taxon>
        <taxon>Streptosporangiales</taxon>
        <taxon>Treboniaceae</taxon>
        <taxon>Trebonia</taxon>
    </lineage>
</organism>
<dbReference type="PANTHER" id="PTHR35585">
    <property type="entry name" value="HHE DOMAIN PROTEIN (AFU_ORTHOLOGUE AFUA_4G00730)"/>
    <property type="match status" value="1"/>
</dbReference>
<dbReference type="InterPro" id="IPR012312">
    <property type="entry name" value="Hemerythrin-like"/>
</dbReference>
<dbReference type="Pfam" id="PF01814">
    <property type="entry name" value="Hemerythrin"/>
    <property type="match status" value="1"/>
</dbReference>
<reference evidence="3 4" key="1">
    <citation type="submission" date="2018-11" db="EMBL/GenBank/DDBJ databases">
        <title>Trebonia kvetii gen.nov., sp.nov., a novel acidophilic actinobacterium, and proposal of the new actinobacterial family Treboniaceae fam. nov.</title>
        <authorList>
            <person name="Rapoport D."/>
            <person name="Sagova-Mareckova M."/>
            <person name="Sedlacek I."/>
            <person name="Provaznik J."/>
            <person name="Kralova S."/>
            <person name="Pavlinic D."/>
            <person name="Benes V."/>
            <person name="Kopecky J."/>
        </authorList>
    </citation>
    <scope>NUCLEOTIDE SEQUENCE [LARGE SCALE GENOMIC DNA]</scope>
    <source>
        <strain evidence="3 4">15Tr583</strain>
    </source>
</reference>
<dbReference type="Proteomes" id="UP000460272">
    <property type="component" value="Unassembled WGS sequence"/>
</dbReference>
<dbReference type="EMBL" id="RPFW01000008">
    <property type="protein sequence ID" value="TVZ00710.1"/>
    <property type="molecule type" value="Genomic_DNA"/>
</dbReference>
<comment type="caution">
    <text evidence="3">The sequence shown here is derived from an EMBL/GenBank/DDBJ whole genome shotgun (WGS) entry which is preliminary data.</text>
</comment>
<feature type="compositionally biased region" description="Basic and acidic residues" evidence="1">
    <location>
        <begin position="120"/>
        <end position="130"/>
    </location>
</feature>
<evidence type="ECO:0000256" key="1">
    <source>
        <dbReference type="SAM" id="MobiDB-lite"/>
    </source>
</evidence>
<evidence type="ECO:0000259" key="2">
    <source>
        <dbReference type="Pfam" id="PF01814"/>
    </source>
</evidence>
<sequence>MPQGIIEALRQDHDEVRQMFAQLETATGDQRRDLFHRLVGELIRHEVAEEEILRPVSKRDAGEEIANARIREESQAEELLKEMEKLDTDSPEFTAKLGKLRTEVERHAEAEETQEFPKVAQKESPERLEQMGKVYEAAKKAAPTRPHPSTPNTPVANMLAGPFAAVLDRARDAVRDAMKSNS</sequence>
<evidence type="ECO:0000313" key="3">
    <source>
        <dbReference type="EMBL" id="TVZ00710.1"/>
    </source>
</evidence>
<dbReference type="OrthoDB" id="9793637at2"/>
<keyword evidence="4" id="KW-1185">Reference proteome</keyword>
<dbReference type="Gene3D" id="1.20.120.520">
    <property type="entry name" value="nmb1532 protein domain like"/>
    <property type="match status" value="1"/>
</dbReference>
<evidence type="ECO:0000313" key="4">
    <source>
        <dbReference type="Proteomes" id="UP000460272"/>
    </source>
</evidence>
<feature type="region of interest" description="Disordered" evidence="1">
    <location>
        <begin position="105"/>
        <end position="157"/>
    </location>
</feature>
<gene>
    <name evidence="3" type="ORF">EAS64_35735</name>
</gene>
<protein>
    <submittedName>
        <fullName evidence="3">Hemerythrin domain-containing protein</fullName>
    </submittedName>
</protein>
<accession>A0A6P2BP27</accession>
<dbReference type="CDD" id="cd12108">
    <property type="entry name" value="Hr-like"/>
    <property type="match status" value="1"/>
</dbReference>
<dbReference type="RefSeq" id="WP_145860384.1">
    <property type="nucleotide sequence ID" value="NZ_RPFW01000008.1"/>
</dbReference>
<feature type="domain" description="Hemerythrin-like" evidence="2">
    <location>
        <begin position="5"/>
        <end position="119"/>
    </location>
</feature>
<dbReference type="AlphaFoldDB" id="A0A6P2BP27"/>
<proteinExistence type="predicted"/>
<dbReference type="PANTHER" id="PTHR35585:SF1">
    <property type="entry name" value="HHE DOMAIN PROTEIN (AFU_ORTHOLOGUE AFUA_4G00730)"/>
    <property type="match status" value="1"/>
</dbReference>